<dbReference type="EMBL" id="JAGIYQ010000001">
    <property type="protein sequence ID" value="MBP0723992.1"/>
    <property type="molecule type" value="Genomic_DNA"/>
</dbReference>
<dbReference type="RefSeq" id="WP_209401979.1">
    <property type="nucleotide sequence ID" value="NZ_JAGIYQ010000001.1"/>
</dbReference>
<dbReference type="Proteomes" id="UP000682134">
    <property type="component" value="Unassembled WGS sequence"/>
</dbReference>
<keyword evidence="3" id="KW-1185">Reference proteome</keyword>
<dbReference type="SUPFAM" id="SSF55136">
    <property type="entry name" value="Probable bacterial effector-binding domain"/>
    <property type="match status" value="1"/>
</dbReference>
<evidence type="ECO:0000313" key="2">
    <source>
        <dbReference type="EMBL" id="MBP0723992.1"/>
    </source>
</evidence>
<dbReference type="InterPro" id="IPR011256">
    <property type="entry name" value="Reg_factor_effector_dom_sf"/>
</dbReference>
<dbReference type="AlphaFoldDB" id="A0A940SFH0"/>
<dbReference type="PANTHER" id="PTHR36444">
    <property type="entry name" value="TRANSCRIPTIONAL REGULATOR PROTEIN YOBU-RELATED"/>
    <property type="match status" value="1"/>
</dbReference>
<dbReference type="PANTHER" id="PTHR36444:SF2">
    <property type="entry name" value="TRANSCRIPTIONAL REGULATOR PROTEIN YOBU-RELATED"/>
    <property type="match status" value="1"/>
</dbReference>
<dbReference type="SMART" id="SM00871">
    <property type="entry name" value="AraC_E_bind"/>
    <property type="match status" value="1"/>
</dbReference>
<evidence type="ECO:0000313" key="3">
    <source>
        <dbReference type="Proteomes" id="UP000682134"/>
    </source>
</evidence>
<reference evidence="2" key="1">
    <citation type="submission" date="2021-04" db="EMBL/GenBank/DDBJ databases">
        <title>Genome seq and assembly of Bacillus sp.</title>
        <authorList>
            <person name="Chhetri G."/>
        </authorList>
    </citation>
    <scope>NUCLEOTIDE SEQUENCE</scope>
    <source>
        <strain evidence="2">RG28</strain>
    </source>
</reference>
<comment type="caution">
    <text evidence="2">The sequence shown here is derived from an EMBL/GenBank/DDBJ whole genome shotgun (WGS) entry which is preliminary data.</text>
</comment>
<sequence>MSNVINISTAIKLEGFNFVGSSSRTSNNAEMQGEGVIPTQWENFYKKQVLQTIPNKKNSSLIALYTNYDSDENGEYTFGIGAEVIECDVIPEGLVKIDLPESSYIIFTSRKGPVQEVVVEAWQEIWEWSKNNKRAFTADFELYDERALDPQNSQVDIYISVN</sequence>
<accession>A0A940SFH0</accession>
<dbReference type="InterPro" id="IPR029441">
    <property type="entry name" value="Cass2"/>
</dbReference>
<evidence type="ECO:0000259" key="1">
    <source>
        <dbReference type="SMART" id="SM00871"/>
    </source>
</evidence>
<organism evidence="2 3">
    <name type="scientific">Gottfriedia endophytica</name>
    <dbReference type="NCBI Taxonomy" id="2820819"/>
    <lineage>
        <taxon>Bacteria</taxon>
        <taxon>Bacillati</taxon>
        <taxon>Bacillota</taxon>
        <taxon>Bacilli</taxon>
        <taxon>Bacillales</taxon>
        <taxon>Bacillaceae</taxon>
        <taxon>Gottfriedia</taxon>
    </lineage>
</organism>
<feature type="domain" description="AraC effector-binding" evidence="1">
    <location>
        <begin position="6"/>
        <end position="162"/>
    </location>
</feature>
<proteinExistence type="predicted"/>
<protein>
    <submittedName>
        <fullName evidence="2">AraC family transcriptional regulator</fullName>
    </submittedName>
</protein>
<dbReference type="InterPro" id="IPR010499">
    <property type="entry name" value="AraC_E-bd"/>
</dbReference>
<dbReference type="InterPro" id="IPR053182">
    <property type="entry name" value="YobU-like_regulator"/>
</dbReference>
<dbReference type="Gene3D" id="3.20.80.10">
    <property type="entry name" value="Regulatory factor, effector binding domain"/>
    <property type="match status" value="1"/>
</dbReference>
<name>A0A940SFH0_9BACI</name>
<gene>
    <name evidence="2" type="ORF">J5Y03_02195</name>
</gene>
<dbReference type="Pfam" id="PF14526">
    <property type="entry name" value="Cass2"/>
    <property type="match status" value="1"/>
</dbReference>